<keyword evidence="1" id="KW-1133">Transmembrane helix</keyword>
<evidence type="ECO:0000313" key="2">
    <source>
        <dbReference type="EMBL" id="JAD30529.1"/>
    </source>
</evidence>
<name>A0A0A8YTY7_ARUDO</name>
<proteinExistence type="predicted"/>
<sequence>MNLKPKRTAPCWRSGPVISTHYLVIPVGLILLTNNQNAVLLLWSNSKTVVIWHLFIFPTFCFLVPMAIF</sequence>
<keyword evidence="1" id="KW-0812">Transmembrane</keyword>
<dbReference type="AlphaFoldDB" id="A0A0A8YTY7"/>
<organism evidence="2">
    <name type="scientific">Arundo donax</name>
    <name type="common">Giant reed</name>
    <name type="synonym">Donax arundinaceus</name>
    <dbReference type="NCBI Taxonomy" id="35708"/>
    <lineage>
        <taxon>Eukaryota</taxon>
        <taxon>Viridiplantae</taxon>
        <taxon>Streptophyta</taxon>
        <taxon>Embryophyta</taxon>
        <taxon>Tracheophyta</taxon>
        <taxon>Spermatophyta</taxon>
        <taxon>Magnoliopsida</taxon>
        <taxon>Liliopsida</taxon>
        <taxon>Poales</taxon>
        <taxon>Poaceae</taxon>
        <taxon>PACMAD clade</taxon>
        <taxon>Arundinoideae</taxon>
        <taxon>Arundineae</taxon>
        <taxon>Arundo</taxon>
    </lineage>
</organism>
<keyword evidence="1" id="KW-0472">Membrane</keyword>
<protein>
    <submittedName>
        <fullName evidence="2">Uncharacterized protein</fullName>
    </submittedName>
</protein>
<evidence type="ECO:0000256" key="1">
    <source>
        <dbReference type="SAM" id="Phobius"/>
    </source>
</evidence>
<feature type="transmembrane region" description="Helical" evidence="1">
    <location>
        <begin position="49"/>
        <end position="68"/>
    </location>
</feature>
<reference evidence="2" key="1">
    <citation type="submission" date="2014-09" db="EMBL/GenBank/DDBJ databases">
        <authorList>
            <person name="Magalhaes I.L.F."/>
            <person name="Oliveira U."/>
            <person name="Santos F.R."/>
            <person name="Vidigal T.H.D.A."/>
            <person name="Brescovit A.D."/>
            <person name="Santos A.J."/>
        </authorList>
    </citation>
    <scope>NUCLEOTIDE SEQUENCE</scope>
    <source>
        <tissue evidence="2">Shoot tissue taken approximately 20 cm above the soil surface</tissue>
    </source>
</reference>
<feature type="transmembrane region" description="Helical" evidence="1">
    <location>
        <begin position="21"/>
        <end position="43"/>
    </location>
</feature>
<accession>A0A0A8YTY7</accession>
<dbReference type="EMBL" id="GBRH01267366">
    <property type="protein sequence ID" value="JAD30529.1"/>
    <property type="molecule type" value="Transcribed_RNA"/>
</dbReference>
<reference evidence="2" key="2">
    <citation type="journal article" date="2015" name="Data Brief">
        <title>Shoot transcriptome of the giant reed, Arundo donax.</title>
        <authorList>
            <person name="Barrero R.A."/>
            <person name="Guerrero F.D."/>
            <person name="Moolhuijzen P."/>
            <person name="Goolsby J.A."/>
            <person name="Tidwell J."/>
            <person name="Bellgard S.E."/>
            <person name="Bellgard M.I."/>
        </authorList>
    </citation>
    <scope>NUCLEOTIDE SEQUENCE</scope>
    <source>
        <tissue evidence="2">Shoot tissue taken approximately 20 cm above the soil surface</tissue>
    </source>
</reference>